<accession>A0A1V4J6H7</accession>
<gene>
    <name evidence="1" type="ORF">AV530_001904</name>
</gene>
<reference evidence="1 2" key="1">
    <citation type="submission" date="2016-02" db="EMBL/GenBank/DDBJ databases">
        <title>Band-tailed pigeon sequencing and assembly.</title>
        <authorList>
            <person name="Soares A.E."/>
            <person name="Novak B.J."/>
            <person name="Rice E.S."/>
            <person name="O'Connell B."/>
            <person name="Chang D."/>
            <person name="Weber S."/>
            <person name="Shapiro B."/>
        </authorList>
    </citation>
    <scope>NUCLEOTIDE SEQUENCE [LARGE SCALE GENOMIC DNA]</scope>
    <source>
        <strain evidence="1">BTP2013</strain>
        <tissue evidence="1">Blood</tissue>
    </source>
</reference>
<keyword evidence="2" id="KW-1185">Reference proteome</keyword>
<dbReference type="Proteomes" id="UP000190648">
    <property type="component" value="Unassembled WGS sequence"/>
</dbReference>
<sequence length="83" mass="9392">MPDCQLSVVEKQNSIQLFWSHETCSGISFLPQTSGKVKTQRKWDFVQRSRNLVIVELIHSKAAISNTQENPLPNSNHAQTVTI</sequence>
<name>A0A1V4J6H7_PATFA</name>
<protein>
    <submittedName>
        <fullName evidence="1">Uncharacterized protein</fullName>
    </submittedName>
</protein>
<proteinExistence type="predicted"/>
<dbReference type="AlphaFoldDB" id="A0A1V4J6H7"/>
<dbReference type="EMBL" id="LSYS01008925">
    <property type="protein sequence ID" value="OPJ67635.1"/>
    <property type="molecule type" value="Genomic_DNA"/>
</dbReference>
<organism evidence="1 2">
    <name type="scientific">Patagioenas fasciata monilis</name>
    <dbReference type="NCBI Taxonomy" id="372326"/>
    <lineage>
        <taxon>Eukaryota</taxon>
        <taxon>Metazoa</taxon>
        <taxon>Chordata</taxon>
        <taxon>Craniata</taxon>
        <taxon>Vertebrata</taxon>
        <taxon>Euteleostomi</taxon>
        <taxon>Archelosauria</taxon>
        <taxon>Archosauria</taxon>
        <taxon>Dinosauria</taxon>
        <taxon>Saurischia</taxon>
        <taxon>Theropoda</taxon>
        <taxon>Coelurosauria</taxon>
        <taxon>Aves</taxon>
        <taxon>Neognathae</taxon>
        <taxon>Neoaves</taxon>
        <taxon>Columbimorphae</taxon>
        <taxon>Columbiformes</taxon>
        <taxon>Columbidae</taxon>
        <taxon>Patagioenas</taxon>
    </lineage>
</organism>
<evidence type="ECO:0000313" key="1">
    <source>
        <dbReference type="EMBL" id="OPJ67635.1"/>
    </source>
</evidence>
<comment type="caution">
    <text evidence="1">The sequence shown here is derived from an EMBL/GenBank/DDBJ whole genome shotgun (WGS) entry which is preliminary data.</text>
</comment>
<evidence type="ECO:0000313" key="2">
    <source>
        <dbReference type="Proteomes" id="UP000190648"/>
    </source>
</evidence>